<organism evidence="2 3">
    <name type="scientific">Leuconostoc carnosum (strain JB16)</name>
    <dbReference type="NCBI Taxonomy" id="1229758"/>
    <lineage>
        <taxon>Bacteria</taxon>
        <taxon>Bacillati</taxon>
        <taxon>Bacillota</taxon>
        <taxon>Bacilli</taxon>
        <taxon>Lactobacillales</taxon>
        <taxon>Lactobacillaceae</taxon>
        <taxon>Leuconostoc</taxon>
    </lineage>
</organism>
<dbReference type="Pfam" id="PF06028">
    <property type="entry name" value="DUF915"/>
    <property type="match status" value="1"/>
</dbReference>
<reference evidence="2 3" key="1">
    <citation type="journal article" date="2012" name="J. Bacteriol.">
        <title>Complete genome sequence of Leuconostoc carnosum strain JB16, isolated from Kimchi.</title>
        <authorList>
            <person name="Jung J.Y."/>
            <person name="Lee S.H."/>
            <person name="Jeon C.O."/>
        </authorList>
    </citation>
    <scope>NUCLEOTIDE SEQUENCE [LARGE SCALE GENOMIC DNA]</scope>
    <source>
        <strain evidence="2 3">JB16</strain>
    </source>
</reference>
<dbReference type="RefSeq" id="WP_014974344.1">
    <property type="nucleotide sequence ID" value="NC_018673.1"/>
</dbReference>
<dbReference type="eggNOG" id="COG4814">
    <property type="taxonomic scope" value="Bacteria"/>
</dbReference>
<dbReference type="Proteomes" id="UP000006299">
    <property type="component" value="Chromosome"/>
</dbReference>
<feature type="transmembrane region" description="Helical" evidence="1">
    <location>
        <begin position="7"/>
        <end position="24"/>
    </location>
</feature>
<dbReference type="KEGG" id="lcn:C270_04105"/>
<name>K0DDX6_LEUCJ</name>
<keyword evidence="1" id="KW-0472">Membrane</keyword>
<dbReference type="InterPro" id="IPR010315">
    <property type="entry name" value="DUF915_hydro-like"/>
</dbReference>
<dbReference type="GeneID" id="79395961"/>
<dbReference type="AlphaFoldDB" id="K0DDX6"/>
<evidence type="ECO:0000313" key="3">
    <source>
        <dbReference type="Proteomes" id="UP000006299"/>
    </source>
</evidence>
<evidence type="ECO:0000256" key="1">
    <source>
        <dbReference type="SAM" id="Phobius"/>
    </source>
</evidence>
<protein>
    <submittedName>
        <fullName evidence="2">Extracellular lipase/esterase</fullName>
    </submittedName>
</protein>
<keyword evidence="1" id="KW-0812">Transmembrane</keyword>
<dbReference type="STRING" id="1229758.C270_04105"/>
<dbReference type="InterPro" id="IPR029058">
    <property type="entry name" value="AB_hydrolase_fold"/>
</dbReference>
<proteinExistence type="predicted"/>
<evidence type="ECO:0000313" key="2">
    <source>
        <dbReference type="EMBL" id="AFT81732.1"/>
    </source>
</evidence>
<keyword evidence="3" id="KW-1185">Reference proteome</keyword>
<dbReference type="Gene3D" id="3.40.50.1820">
    <property type="entry name" value="alpha/beta hydrolase"/>
    <property type="match status" value="1"/>
</dbReference>
<dbReference type="HOGENOM" id="CLU_077377_2_1_9"/>
<gene>
    <name evidence="2" type="ordered locus">C270_04105</name>
</gene>
<accession>K0DDX6</accession>
<sequence length="154" mass="17887">MLKKRHFKIVIVVVIAIIVTILWYRHSVGKSDQAVNVDQSQYIPTLYIHGWGAGARSTNSMIDYAEKNYNADQVLTVIVSKKGDVKFQGKWTKKINRPIIQIVLQDNKNGNYNVTQKWFKNILTKLQSTYHVKKFNTVSHSMGNLILFHIRWEI</sequence>
<dbReference type="PATRIC" id="fig|1229758.3.peg.820"/>
<keyword evidence="1" id="KW-1133">Transmembrane helix</keyword>
<dbReference type="EMBL" id="CP003851">
    <property type="protein sequence ID" value="AFT81732.1"/>
    <property type="molecule type" value="Genomic_DNA"/>
</dbReference>